<dbReference type="CDD" id="cd22160">
    <property type="entry name" value="F-box_AtFBL13-like"/>
    <property type="match status" value="1"/>
</dbReference>
<sequence>MAMVGKKKKTCCGDSISRLPDEVLGQILSLLPTKIAASTSVLSKRWRHLLPLVHNLDFDDSMYFSPGKQTLESAYCWGRIPPRDIVIWIGQMEEDRVKPH</sequence>
<dbReference type="InterPro" id="IPR036047">
    <property type="entry name" value="F-box-like_dom_sf"/>
</dbReference>
<name>A0A1J3JCP5_NOCCA</name>
<dbReference type="InterPro" id="IPR055294">
    <property type="entry name" value="FBL60-like"/>
</dbReference>
<protein>
    <submittedName>
        <fullName evidence="2">Putative F-box protein</fullName>
    </submittedName>
</protein>
<feature type="domain" description="F-box" evidence="1">
    <location>
        <begin position="13"/>
        <end position="61"/>
    </location>
</feature>
<evidence type="ECO:0000313" key="2">
    <source>
        <dbReference type="EMBL" id="JAU90135.1"/>
    </source>
</evidence>
<dbReference type="PANTHER" id="PTHR31293:SF22">
    <property type="entry name" value="BNAC06G06520D PROTEIN"/>
    <property type="match status" value="1"/>
</dbReference>
<gene>
    <name evidence="2" type="ORF">MP_TR11061_c0_g1_i1_g.33370</name>
</gene>
<proteinExistence type="predicted"/>
<dbReference type="EMBL" id="GEVM01015803">
    <property type="protein sequence ID" value="JAU90135.1"/>
    <property type="molecule type" value="Transcribed_RNA"/>
</dbReference>
<dbReference type="Pfam" id="PF00646">
    <property type="entry name" value="F-box"/>
    <property type="match status" value="1"/>
</dbReference>
<dbReference type="InterPro" id="IPR053781">
    <property type="entry name" value="F-box_AtFBL13-like"/>
</dbReference>
<dbReference type="InterPro" id="IPR001810">
    <property type="entry name" value="F-box_dom"/>
</dbReference>
<dbReference type="PANTHER" id="PTHR31293">
    <property type="entry name" value="RNI-LIKE SUPERFAMILY PROTEIN"/>
    <property type="match status" value="1"/>
</dbReference>
<dbReference type="Gene3D" id="1.20.1280.50">
    <property type="match status" value="1"/>
</dbReference>
<dbReference type="SUPFAM" id="SSF81383">
    <property type="entry name" value="F-box domain"/>
    <property type="match status" value="1"/>
</dbReference>
<reference evidence="2" key="1">
    <citation type="submission" date="2016-07" db="EMBL/GenBank/DDBJ databases">
        <title>De novo transcriptome assembly of four accessions of the metal hyperaccumulator plant Noccaea caerulescens.</title>
        <authorList>
            <person name="Blande D."/>
            <person name="Halimaa P."/>
            <person name="Tervahauta A.I."/>
            <person name="Aarts M.G."/>
            <person name="Karenlampi S.O."/>
        </authorList>
    </citation>
    <scope>NUCLEOTIDE SEQUENCE</scope>
</reference>
<organism evidence="2">
    <name type="scientific">Noccaea caerulescens</name>
    <name type="common">Alpine penny-cress</name>
    <name type="synonym">Thlaspi caerulescens</name>
    <dbReference type="NCBI Taxonomy" id="107243"/>
    <lineage>
        <taxon>Eukaryota</taxon>
        <taxon>Viridiplantae</taxon>
        <taxon>Streptophyta</taxon>
        <taxon>Embryophyta</taxon>
        <taxon>Tracheophyta</taxon>
        <taxon>Spermatophyta</taxon>
        <taxon>Magnoliopsida</taxon>
        <taxon>eudicotyledons</taxon>
        <taxon>Gunneridae</taxon>
        <taxon>Pentapetalae</taxon>
        <taxon>rosids</taxon>
        <taxon>malvids</taxon>
        <taxon>Brassicales</taxon>
        <taxon>Brassicaceae</taxon>
        <taxon>Coluteocarpeae</taxon>
        <taxon>Noccaea</taxon>
    </lineage>
</organism>
<dbReference type="AlphaFoldDB" id="A0A1J3JCP5"/>
<evidence type="ECO:0000259" key="1">
    <source>
        <dbReference type="PROSITE" id="PS50181"/>
    </source>
</evidence>
<dbReference type="PROSITE" id="PS50181">
    <property type="entry name" value="FBOX"/>
    <property type="match status" value="1"/>
</dbReference>
<accession>A0A1J3JCP5</accession>